<feature type="domain" description="Pyrrolo-quinoline quinone repeat" evidence="2">
    <location>
        <begin position="224"/>
        <end position="371"/>
    </location>
</feature>
<sequence>MKRRTFISASIASLAGCTTPQLRSESRSKPANSSSKTIGEATPIGSISGTWPTTHRTNARTANTPESPDLQLSWATAVSGSVTQPPSQPLLRKGILIQTQARTLYGLDPKTGEQLWKTNVPESTRIQTPPTTGEATVYVTLDDSVAAYDLHTGEENQKYTIPDHSTPVTAILEVADDLFVGINQDGEGALARLTENSGTRVFKTAGIPRNLASNRNLIVVRTTSAIQAFSKAQDELVWTYHGVNGSHPGDVPLITNRFVVSGNGGGSVIVLNLSSGQVAWQAEIQGVHAFSPTKSDSRLFVSDSDGYLQVYSIETGNTAYKLKIPAEADIPGISAGNMDRSATLAGGSVLIPSSDGQLVTVKAANGRVKSSQRFRWRVASPPAIVDGVAVVSAPPRVYGFSA</sequence>
<feature type="region of interest" description="Disordered" evidence="1">
    <location>
        <begin position="18"/>
        <end position="67"/>
    </location>
</feature>
<gene>
    <name evidence="3" type="ORF">E5139_12130</name>
</gene>
<dbReference type="PANTHER" id="PTHR34512:SF30">
    <property type="entry name" value="OUTER MEMBRANE PROTEIN ASSEMBLY FACTOR BAMB"/>
    <property type="match status" value="1"/>
</dbReference>
<dbReference type="InterPro" id="IPR002372">
    <property type="entry name" value="PQQ_rpt_dom"/>
</dbReference>
<dbReference type="Gene3D" id="2.130.10.10">
    <property type="entry name" value="YVTN repeat-like/Quinoprotein amine dehydrogenase"/>
    <property type="match status" value="1"/>
</dbReference>
<dbReference type="RefSeq" id="WP_015762759.1">
    <property type="nucleotide sequence ID" value="NZ_CP039375.1"/>
</dbReference>
<evidence type="ECO:0000313" key="4">
    <source>
        <dbReference type="Proteomes" id="UP000297053"/>
    </source>
</evidence>
<dbReference type="SMART" id="SM00564">
    <property type="entry name" value="PQQ"/>
    <property type="match status" value="5"/>
</dbReference>
<proteinExistence type="predicted"/>
<evidence type="ECO:0000259" key="2">
    <source>
        <dbReference type="Pfam" id="PF13360"/>
    </source>
</evidence>
<dbReference type="InterPro" id="IPR011047">
    <property type="entry name" value="Quinoprotein_ADH-like_sf"/>
</dbReference>
<evidence type="ECO:0000313" key="3">
    <source>
        <dbReference type="EMBL" id="QCD66355.1"/>
    </source>
</evidence>
<dbReference type="Gene3D" id="2.40.128.630">
    <property type="match status" value="1"/>
</dbReference>
<dbReference type="InterPro" id="IPR015943">
    <property type="entry name" value="WD40/YVTN_repeat-like_dom_sf"/>
</dbReference>
<name>A0A4D6KGE9_9EURY</name>
<dbReference type="InterPro" id="IPR018391">
    <property type="entry name" value="PQQ_b-propeller_rpt"/>
</dbReference>
<reference evidence="3 4" key="1">
    <citation type="submission" date="2019-04" db="EMBL/GenBank/DDBJ databases">
        <title>Complete genome sequence of Arthrobacter sp. ZXY-2 associated with effective atrazine degradation and salt adaptation.</title>
        <authorList>
            <person name="Zhao X."/>
        </authorList>
    </citation>
    <scope>NUCLEOTIDE SEQUENCE [LARGE SCALE GENOMIC DNA]</scope>
    <source>
        <strain evidence="4">ZP60</strain>
    </source>
</reference>
<dbReference type="Proteomes" id="UP000297053">
    <property type="component" value="Chromosome"/>
</dbReference>
<organism evidence="3 4">
    <name type="scientific">Halomicrobium mukohataei</name>
    <dbReference type="NCBI Taxonomy" id="57705"/>
    <lineage>
        <taxon>Archaea</taxon>
        <taxon>Methanobacteriati</taxon>
        <taxon>Methanobacteriota</taxon>
        <taxon>Stenosarchaea group</taxon>
        <taxon>Halobacteria</taxon>
        <taxon>Halobacteriales</taxon>
        <taxon>Haloarculaceae</taxon>
        <taxon>Halomicrobium</taxon>
    </lineage>
</organism>
<dbReference type="EMBL" id="CP039375">
    <property type="protein sequence ID" value="QCD66355.1"/>
    <property type="molecule type" value="Genomic_DNA"/>
</dbReference>
<dbReference type="SUPFAM" id="SSF50998">
    <property type="entry name" value="Quinoprotein alcohol dehydrogenase-like"/>
    <property type="match status" value="2"/>
</dbReference>
<accession>A0A4D6KGE9</accession>
<feature type="compositionally biased region" description="Polar residues" evidence="1">
    <location>
        <begin position="18"/>
        <end position="37"/>
    </location>
</feature>
<dbReference type="Pfam" id="PF13360">
    <property type="entry name" value="PQQ_2"/>
    <property type="match status" value="2"/>
</dbReference>
<dbReference type="AlphaFoldDB" id="A0A4D6KGE9"/>
<dbReference type="KEGG" id="halz:E5139_12130"/>
<evidence type="ECO:0000256" key="1">
    <source>
        <dbReference type="SAM" id="MobiDB-lite"/>
    </source>
</evidence>
<dbReference type="PROSITE" id="PS51257">
    <property type="entry name" value="PROKAR_LIPOPROTEIN"/>
    <property type="match status" value="1"/>
</dbReference>
<protein>
    <recommendedName>
        <fullName evidence="2">Pyrrolo-quinoline quinone repeat domain-containing protein</fullName>
    </recommendedName>
</protein>
<feature type="compositionally biased region" description="Low complexity" evidence="1">
    <location>
        <begin position="52"/>
        <end position="65"/>
    </location>
</feature>
<reference evidence="3 4" key="2">
    <citation type="submission" date="2019-04" db="EMBL/GenBank/DDBJ databases">
        <authorList>
            <person name="Yang S."/>
            <person name="Wei W."/>
        </authorList>
    </citation>
    <scope>NUCLEOTIDE SEQUENCE [LARGE SCALE GENOMIC DNA]</scope>
    <source>
        <strain evidence="4">ZP60</strain>
    </source>
</reference>
<dbReference type="GeneID" id="42179699"/>
<dbReference type="PANTHER" id="PTHR34512">
    <property type="entry name" value="CELL SURFACE PROTEIN"/>
    <property type="match status" value="1"/>
</dbReference>
<feature type="domain" description="Pyrrolo-quinoline quinone repeat" evidence="2">
    <location>
        <begin position="82"/>
        <end position="156"/>
    </location>
</feature>